<organism evidence="1 2">
    <name type="scientific">Tanacetum coccineum</name>
    <dbReference type="NCBI Taxonomy" id="301880"/>
    <lineage>
        <taxon>Eukaryota</taxon>
        <taxon>Viridiplantae</taxon>
        <taxon>Streptophyta</taxon>
        <taxon>Embryophyta</taxon>
        <taxon>Tracheophyta</taxon>
        <taxon>Spermatophyta</taxon>
        <taxon>Magnoliopsida</taxon>
        <taxon>eudicotyledons</taxon>
        <taxon>Gunneridae</taxon>
        <taxon>Pentapetalae</taxon>
        <taxon>asterids</taxon>
        <taxon>campanulids</taxon>
        <taxon>Asterales</taxon>
        <taxon>Asteraceae</taxon>
        <taxon>Asteroideae</taxon>
        <taxon>Anthemideae</taxon>
        <taxon>Anthemidinae</taxon>
        <taxon>Tanacetum</taxon>
    </lineage>
</organism>
<name>A0ABQ4XWE9_9ASTR</name>
<dbReference type="Proteomes" id="UP001151760">
    <property type="component" value="Unassembled WGS sequence"/>
</dbReference>
<proteinExistence type="predicted"/>
<accession>A0ABQ4XWE9</accession>
<sequence length="84" mass="8869">MTGVMWWWEWYRGDGDEGGVRMKWRGDRDAGDEVVVGAGGGAAAAAAMVEGEGDVGGCRRRRWGPTAATGEGHDGGLKVIRMCG</sequence>
<gene>
    <name evidence="1" type="ORF">Tco_0702585</name>
</gene>
<evidence type="ECO:0000313" key="1">
    <source>
        <dbReference type="EMBL" id="GJS69744.1"/>
    </source>
</evidence>
<evidence type="ECO:0000313" key="2">
    <source>
        <dbReference type="Proteomes" id="UP001151760"/>
    </source>
</evidence>
<reference evidence="1" key="1">
    <citation type="journal article" date="2022" name="Int. J. Mol. Sci.">
        <title>Draft Genome of Tanacetum Coccineum: Genomic Comparison of Closely Related Tanacetum-Family Plants.</title>
        <authorList>
            <person name="Yamashiro T."/>
            <person name="Shiraishi A."/>
            <person name="Nakayama K."/>
            <person name="Satake H."/>
        </authorList>
    </citation>
    <scope>NUCLEOTIDE SEQUENCE</scope>
</reference>
<protein>
    <submittedName>
        <fullName evidence="1">Uncharacterized protein</fullName>
    </submittedName>
</protein>
<reference evidence="1" key="2">
    <citation type="submission" date="2022-01" db="EMBL/GenBank/DDBJ databases">
        <authorList>
            <person name="Yamashiro T."/>
            <person name="Shiraishi A."/>
            <person name="Satake H."/>
            <person name="Nakayama K."/>
        </authorList>
    </citation>
    <scope>NUCLEOTIDE SEQUENCE</scope>
</reference>
<dbReference type="EMBL" id="BQNB010009884">
    <property type="protein sequence ID" value="GJS69744.1"/>
    <property type="molecule type" value="Genomic_DNA"/>
</dbReference>
<keyword evidence="2" id="KW-1185">Reference proteome</keyword>
<comment type="caution">
    <text evidence="1">The sequence shown here is derived from an EMBL/GenBank/DDBJ whole genome shotgun (WGS) entry which is preliminary data.</text>
</comment>